<evidence type="ECO:0000313" key="3">
    <source>
        <dbReference type="Proteomes" id="UP001060919"/>
    </source>
</evidence>
<dbReference type="CDD" id="cd16279">
    <property type="entry name" value="metallo-hydrolase-like_MBL-fold"/>
    <property type="match status" value="1"/>
</dbReference>
<accession>A0A915YKA0</accession>
<dbReference type="AlphaFoldDB" id="A0A915YKA0"/>
<dbReference type="Gene3D" id="3.60.15.10">
    <property type="entry name" value="Ribonuclease Z/Hydroxyacylglutathione hydrolase-like"/>
    <property type="match status" value="1"/>
</dbReference>
<protein>
    <submittedName>
        <fullName evidence="2">MBL fold metallo-hydrolase</fullName>
    </submittedName>
</protein>
<dbReference type="Proteomes" id="UP001060919">
    <property type="component" value="Chromosome"/>
</dbReference>
<reference evidence="2" key="1">
    <citation type="submission" date="2022-09" db="EMBL/GenBank/DDBJ databases">
        <title>Aureispira anguillicida sp. nov., isolated from Leptocephalus of Japanese eel Anguilla japonica.</title>
        <authorList>
            <person name="Yuasa K."/>
            <person name="Mekata T."/>
            <person name="Ikunari K."/>
        </authorList>
    </citation>
    <scope>NUCLEOTIDE SEQUENCE</scope>
    <source>
        <strain evidence="2">EL160426</strain>
    </source>
</reference>
<dbReference type="RefSeq" id="WP_264789858.1">
    <property type="nucleotide sequence ID" value="NZ_AP026867.1"/>
</dbReference>
<dbReference type="SUPFAM" id="SSF56281">
    <property type="entry name" value="Metallo-hydrolase/oxidoreductase"/>
    <property type="match status" value="1"/>
</dbReference>
<dbReference type="InterPro" id="IPR036866">
    <property type="entry name" value="RibonucZ/Hydroxyglut_hydro"/>
</dbReference>
<dbReference type="SMART" id="SM00849">
    <property type="entry name" value="Lactamase_B"/>
    <property type="match status" value="1"/>
</dbReference>
<dbReference type="PANTHER" id="PTHR42663">
    <property type="entry name" value="HYDROLASE C777.06C-RELATED-RELATED"/>
    <property type="match status" value="1"/>
</dbReference>
<keyword evidence="3" id="KW-1185">Reference proteome</keyword>
<dbReference type="InterPro" id="IPR001279">
    <property type="entry name" value="Metallo-B-lactamas"/>
</dbReference>
<sequence length="253" mass="28247">MKVTFLGTGTSQGIPVIGCDCEACTSSDPRDNRLRVSIQIEVEGKTIVVDVGPDFRQQMLRAGTEQIDAILITHEHSDHIAGLDDIRPFNFRYEMDMPIYATAAVHKALTQRYAYIFEASYPGVPQVQQQLISKDRSFSVAGIPIIPIEILHGQLPILGFRIGDFAYLTDFKTISETEVIKLKGVKTLVISALQHHQHHSHSTLNESIHFVQQLGIPKAYFTHLSHKMGPHKAIEQLLPSNIKIAYDGLIINL</sequence>
<evidence type="ECO:0000313" key="2">
    <source>
        <dbReference type="EMBL" id="BDS14640.1"/>
    </source>
</evidence>
<gene>
    <name evidence="2" type="ORF">AsAng_0054210</name>
</gene>
<proteinExistence type="predicted"/>
<feature type="domain" description="Metallo-beta-lactamase" evidence="1">
    <location>
        <begin position="34"/>
        <end position="223"/>
    </location>
</feature>
<organism evidence="2 3">
    <name type="scientific">Aureispira anguillae</name>
    <dbReference type="NCBI Taxonomy" id="2864201"/>
    <lineage>
        <taxon>Bacteria</taxon>
        <taxon>Pseudomonadati</taxon>
        <taxon>Bacteroidota</taxon>
        <taxon>Saprospiria</taxon>
        <taxon>Saprospirales</taxon>
        <taxon>Saprospiraceae</taxon>
        <taxon>Aureispira</taxon>
    </lineage>
</organism>
<dbReference type="EMBL" id="AP026867">
    <property type="protein sequence ID" value="BDS14640.1"/>
    <property type="molecule type" value="Genomic_DNA"/>
</dbReference>
<name>A0A915YKA0_9BACT</name>
<dbReference type="Pfam" id="PF12706">
    <property type="entry name" value="Lactamase_B_2"/>
    <property type="match status" value="1"/>
</dbReference>
<dbReference type="KEGG" id="aup:AsAng_0054210"/>
<dbReference type="PANTHER" id="PTHR42663:SF6">
    <property type="entry name" value="HYDROLASE C777.06C-RELATED"/>
    <property type="match status" value="1"/>
</dbReference>
<evidence type="ECO:0000259" key="1">
    <source>
        <dbReference type="SMART" id="SM00849"/>
    </source>
</evidence>